<proteinExistence type="predicted"/>
<gene>
    <name evidence="1" type="ORF">SAMN05421863_11243</name>
</gene>
<name>A0A1I4WXV1_9PROT</name>
<accession>A0A1I4WXV1</accession>
<sequence length="68" mass="7973">MPMRNANTFAAHKYFIVNYSIHQSFKSHYVSFATDKNTLSDLKYAEFFEVQSFIKYRHGTESKDGTII</sequence>
<evidence type="ECO:0000313" key="1">
    <source>
        <dbReference type="EMBL" id="SFN18063.1"/>
    </source>
</evidence>
<keyword evidence="2" id="KW-1185">Reference proteome</keyword>
<dbReference type="EMBL" id="FOUB01000124">
    <property type="protein sequence ID" value="SFN18063.1"/>
    <property type="molecule type" value="Genomic_DNA"/>
</dbReference>
<protein>
    <submittedName>
        <fullName evidence="1">Uncharacterized protein</fullName>
    </submittedName>
</protein>
<organism evidence="1 2">
    <name type="scientific">Nitrosomonas communis</name>
    <dbReference type="NCBI Taxonomy" id="44574"/>
    <lineage>
        <taxon>Bacteria</taxon>
        <taxon>Pseudomonadati</taxon>
        <taxon>Pseudomonadota</taxon>
        <taxon>Betaproteobacteria</taxon>
        <taxon>Nitrosomonadales</taxon>
        <taxon>Nitrosomonadaceae</taxon>
        <taxon>Nitrosomonas</taxon>
    </lineage>
</organism>
<evidence type="ECO:0000313" key="2">
    <source>
        <dbReference type="Proteomes" id="UP000183287"/>
    </source>
</evidence>
<reference evidence="2" key="1">
    <citation type="submission" date="2016-10" db="EMBL/GenBank/DDBJ databases">
        <authorList>
            <person name="Varghese N."/>
            <person name="Submissions S."/>
        </authorList>
    </citation>
    <scope>NUCLEOTIDE SEQUENCE [LARGE SCALE GENOMIC DNA]</scope>
    <source>
        <strain evidence="2">Nm44</strain>
    </source>
</reference>
<dbReference type="Proteomes" id="UP000183287">
    <property type="component" value="Unassembled WGS sequence"/>
</dbReference>
<dbReference type="AlphaFoldDB" id="A0A1I4WXV1"/>